<sequence length="178" mass="20780">MNKKLEVMKRLFIIVFLFCLGVASCHYEKPEFYEEGDYIQFYYSNLINKDTIDRKTAPLNYPYVNSNRLRDTAWFRLQAVGRPAPKDRLVRFEPYINKADSNYITAVPGVNYVAFDDPEIQRHMIIPADSVYMNIPVVILYDAETKGSVALNFQLVPTDDFELGELTLRKGRYSYSNY</sequence>
<gene>
    <name evidence="1" type="ORF">DXA50_05580</name>
</gene>
<dbReference type="EMBL" id="QSCR01000006">
    <property type="protein sequence ID" value="RGY19412.1"/>
    <property type="molecule type" value="Genomic_DNA"/>
</dbReference>
<reference evidence="1 2" key="1">
    <citation type="submission" date="2018-08" db="EMBL/GenBank/DDBJ databases">
        <title>A genome reference for cultivated species of the human gut microbiota.</title>
        <authorList>
            <person name="Zou Y."/>
            <person name="Xue W."/>
            <person name="Luo G."/>
        </authorList>
    </citation>
    <scope>NUCLEOTIDE SEQUENCE [LARGE SCALE GENOMIC DNA]</scope>
    <source>
        <strain evidence="1 2">OF02-7</strain>
    </source>
</reference>
<proteinExistence type="predicted"/>
<dbReference type="AlphaFoldDB" id="A0A413IQ62"/>
<dbReference type="Proteomes" id="UP000286063">
    <property type="component" value="Unassembled WGS sequence"/>
</dbReference>
<protein>
    <submittedName>
        <fullName evidence="1">DUF4843 domain-containing protein</fullName>
    </submittedName>
</protein>
<accession>A0A413IQ62</accession>
<comment type="caution">
    <text evidence="1">The sequence shown here is derived from an EMBL/GenBank/DDBJ whole genome shotgun (WGS) entry which is preliminary data.</text>
</comment>
<organism evidence="1 2">
    <name type="scientific">Butyricimonas virosa</name>
    <dbReference type="NCBI Taxonomy" id="544645"/>
    <lineage>
        <taxon>Bacteria</taxon>
        <taxon>Pseudomonadati</taxon>
        <taxon>Bacteroidota</taxon>
        <taxon>Bacteroidia</taxon>
        <taxon>Bacteroidales</taxon>
        <taxon>Odoribacteraceae</taxon>
        <taxon>Butyricimonas</taxon>
    </lineage>
</organism>
<dbReference type="PROSITE" id="PS51257">
    <property type="entry name" value="PROKAR_LIPOPROTEIN"/>
    <property type="match status" value="1"/>
</dbReference>
<name>A0A413IQ62_9BACT</name>
<evidence type="ECO:0000313" key="1">
    <source>
        <dbReference type="EMBL" id="RGY19412.1"/>
    </source>
</evidence>
<evidence type="ECO:0000313" key="2">
    <source>
        <dbReference type="Proteomes" id="UP000286063"/>
    </source>
</evidence>